<feature type="compositionally biased region" description="Basic and acidic residues" evidence="1">
    <location>
        <begin position="415"/>
        <end position="430"/>
    </location>
</feature>
<gene>
    <name evidence="2" type="ORF">PR048_013778</name>
</gene>
<evidence type="ECO:0000313" key="2">
    <source>
        <dbReference type="EMBL" id="KAJ8887562.1"/>
    </source>
</evidence>
<comment type="caution">
    <text evidence="2">The sequence shown here is derived from an EMBL/GenBank/DDBJ whole genome shotgun (WGS) entry which is preliminary data.</text>
</comment>
<sequence>MRERWSLAGLRTMCRLANMDPWKLANIISPPSLPRHCSRGYFGLRRHKIVSDPAITGSRCRAVMKCDEARESFFFFFPLLYGRSSGVCWANPRGRPSPLGRANESTSPAAWRQNNESTYGRKWRAGGAPRLWTQVHALAQRNLGRVKSVRAGFRGFPPLPRDEPKAARARTMTWPASPLSRVKLKFDTELLAPLRRFANYLPTVMTIGHRVSQCARQTKSYLHMPNVHTGSEWVEARPRSRCEGAIRATLTRTPSASSLLRARRAIGVNTDFAPNIVLGSRRNCDKAKATGLTAPYLDKMLGMKKGGGGVFLSDGASPLPANIAARPDVTRYVTTAGKRTEAQSTRCYRSETSGLHCELQQDGVADQHVRQLAPGSALVRRQLSQQTISRSRHAVTNQMQGSAATDGVPPPPDPAEMKGRGKQEIPDKTRRPATSSGTIPTCKNQIEPGSPWWEANRLTAHPPWFLFTGFTALKISLFQGQDAGNGVQCGIVGNATLTIAFLERPQIAGKDLPRAGGSTALVTCCHASQHRVQRLAPRTTIATSCHIISEAPTASSSLPRTPIALRGPRDTFPPTWPVSVLSTLQTHGFNKDIASWRPSGGKYFTRVSEENWAALNIEVLRAEVGEVRWGWSSAGMQGRGGGREIHKKTRRLAASFGTISTCENPGVNQVRLGGRRAV</sequence>
<dbReference type="EMBL" id="JARBHB010000004">
    <property type="protein sequence ID" value="KAJ8887562.1"/>
    <property type="molecule type" value="Genomic_DNA"/>
</dbReference>
<protein>
    <submittedName>
        <fullName evidence="2">Uncharacterized protein</fullName>
    </submittedName>
</protein>
<feature type="compositionally biased region" description="Polar residues" evidence="1">
    <location>
        <begin position="386"/>
        <end position="403"/>
    </location>
</feature>
<feature type="compositionally biased region" description="Polar residues" evidence="1">
    <location>
        <begin position="432"/>
        <end position="444"/>
    </location>
</feature>
<evidence type="ECO:0000256" key="1">
    <source>
        <dbReference type="SAM" id="MobiDB-lite"/>
    </source>
</evidence>
<organism evidence="2 3">
    <name type="scientific">Dryococelus australis</name>
    <dbReference type="NCBI Taxonomy" id="614101"/>
    <lineage>
        <taxon>Eukaryota</taxon>
        <taxon>Metazoa</taxon>
        <taxon>Ecdysozoa</taxon>
        <taxon>Arthropoda</taxon>
        <taxon>Hexapoda</taxon>
        <taxon>Insecta</taxon>
        <taxon>Pterygota</taxon>
        <taxon>Neoptera</taxon>
        <taxon>Polyneoptera</taxon>
        <taxon>Phasmatodea</taxon>
        <taxon>Verophasmatodea</taxon>
        <taxon>Anareolatae</taxon>
        <taxon>Phasmatidae</taxon>
        <taxon>Eurycanthinae</taxon>
        <taxon>Dryococelus</taxon>
    </lineage>
</organism>
<reference evidence="2 3" key="1">
    <citation type="submission" date="2023-02" db="EMBL/GenBank/DDBJ databases">
        <title>LHISI_Scaffold_Assembly.</title>
        <authorList>
            <person name="Stuart O.P."/>
            <person name="Cleave R."/>
            <person name="Magrath M.J.L."/>
            <person name="Mikheyev A.S."/>
        </authorList>
    </citation>
    <scope>NUCLEOTIDE SEQUENCE [LARGE SCALE GENOMIC DNA]</scope>
    <source>
        <strain evidence="2">Daus_M_001</strain>
        <tissue evidence="2">Leg muscle</tissue>
    </source>
</reference>
<evidence type="ECO:0000313" key="3">
    <source>
        <dbReference type="Proteomes" id="UP001159363"/>
    </source>
</evidence>
<dbReference type="Proteomes" id="UP001159363">
    <property type="component" value="Chromosome X"/>
</dbReference>
<proteinExistence type="predicted"/>
<feature type="region of interest" description="Disordered" evidence="1">
    <location>
        <begin position="386"/>
        <end position="446"/>
    </location>
</feature>
<accession>A0ABQ9HT59</accession>
<name>A0ABQ9HT59_9NEOP</name>
<keyword evidence="3" id="KW-1185">Reference proteome</keyword>